<feature type="compositionally biased region" description="Basic and acidic residues" evidence="1">
    <location>
        <begin position="21"/>
        <end position="30"/>
    </location>
</feature>
<gene>
    <name evidence="2" type="ORF">phytr_12580</name>
</gene>
<keyword evidence="3" id="KW-1185">Reference proteome</keyword>
<name>A0A2P1PA66_9RICK</name>
<dbReference type="Pfam" id="PF12784">
    <property type="entry name" value="PDDEXK_2"/>
    <property type="match status" value="1"/>
</dbReference>
<evidence type="ECO:0000313" key="2">
    <source>
        <dbReference type="EMBL" id="AVP88182.1"/>
    </source>
</evidence>
<dbReference type="KEGG" id="ptc:phytr_12580"/>
<dbReference type="Proteomes" id="UP000241762">
    <property type="component" value="Chromosome"/>
</dbReference>
<sequence length="108" mass="12151">MKRDQDQISNSNIISPSSRQPSKDIHEPIEQKIAANKPPQKVKKQDYEPDVPEIFGDPTYDVTFKMLFGTEHNKDISVSLLNSLLGFTGGKEIGEVQINTNKFYGQKA</sequence>
<protein>
    <submittedName>
        <fullName evidence="2">Uncharacterized protein</fullName>
    </submittedName>
</protein>
<evidence type="ECO:0000313" key="3">
    <source>
        <dbReference type="Proteomes" id="UP000241762"/>
    </source>
</evidence>
<dbReference type="AlphaFoldDB" id="A0A2P1PA66"/>
<evidence type="ECO:0000256" key="1">
    <source>
        <dbReference type="SAM" id="MobiDB-lite"/>
    </source>
</evidence>
<dbReference type="RefSeq" id="WP_106874993.1">
    <property type="nucleotide sequence ID" value="NZ_CP027845.1"/>
</dbReference>
<proteinExistence type="predicted"/>
<feature type="region of interest" description="Disordered" evidence="1">
    <location>
        <begin position="1"/>
        <end position="52"/>
    </location>
</feature>
<dbReference type="EMBL" id="CP027845">
    <property type="protein sequence ID" value="AVP88182.1"/>
    <property type="molecule type" value="Genomic_DNA"/>
</dbReference>
<reference evidence="2 3" key="1">
    <citation type="submission" date="2018-03" db="EMBL/GenBank/DDBJ databases">
        <title>A gene transfer event suggests a long-term partnership between eustigmatophyte algae and a novel lineage of endosymbiotic bacteria.</title>
        <authorList>
            <person name="Yurchenko T."/>
            <person name="Sevcikova T."/>
            <person name="Pribyl P."/>
            <person name="El Karkouri K."/>
            <person name="Klimes V."/>
            <person name="Amaral R."/>
            <person name="Zbrankova V."/>
            <person name="Kim E."/>
            <person name="Raoult D."/>
            <person name="Santos L.M.A."/>
            <person name="Elias M."/>
        </authorList>
    </citation>
    <scope>NUCLEOTIDE SEQUENCE [LARGE SCALE GENOMIC DNA]</scope>
    <source>
        <strain evidence="2">CCALA 838</strain>
    </source>
</reference>
<accession>A0A2P1PA66</accession>
<organism evidence="2 3">
    <name type="scientific">Candidatus Phycorickettsia trachydisci</name>
    <dbReference type="NCBI Taxonomy" id="2115978"/>
    <lineage>
        <taxon>Bacteria</taxon>
        <taxon>Pseudomonadati</taxon>
        <taxon>Pseudomonadota</taxon>
        <taxon>Alphaproteobacteria</taxon>
        <taxon>Rickettsiales</taxon>
        <taxon>Rickettsiaceae</taxon>
        <taxon>Candidatus Phycorickettsia</taxon>
    </lineage>
</organism>
<feature type="compositionally biased region" description="Low complexity" evidence="1">
    <location>
        <begin position="7"/>
        <end position="20"/>
    </location>
</feature>
<dbReference type="OrthoDB" id="7163730at2"/>